<dbReference type="InParanoid" id="B4N9S5"/>
<dbReference type="eggNOG" id="ENOG502RZTG">
    <property type="taxonomic scope" value="Eukaryota"/>
</dbReference>
<dbReference type="Proteomes" id="UP000007798">
    <property type="component" value="Unassembled WGS sequence"/>
</dbReference>
<dbReference type="InterPro" id="IPR036179">
    <property type="entry name" value="Ig-like_dom_sf"/>
</dbReference>
<evidence type="ECO:0008006" key="4">
    <source>
        <dbReference type="Google" id="ProtNLM"/>
    </source>
</evidence>
<dbReference type="InterPro" id="IPR013783">
    <property type="entry name" value="Ig-like_fold"/>
</dbReference>
<reference evidence="2 3" key="1">
    <citation type="journal article" date="2007" name="Nature">
        <title>Evolution of genes and genomes on the Drosophila phylogeny.</title>
        <authorList>
            <consortium name="Drosophila 12 Genomes Consortium"/>
            <person name="Clark A.G."/>
            <person name="Eisen M.B."/>
            <person name="Smith D.R."/>
            <person name="Bergman C.M."/>
            <person name="Oliver B."/>
            <person name="Markow T.A."/>
            <person name="Kaufman T.C."/>
            <person name="Kellis M."/>
            <person name="Gelbart W."/>
            <person name="Iyer V.N."/>
            <person name="Pollard D.A."/>
            <person name="Sackton T.B."/>
            <person name="Larracuente A.M."/>
            <person name="Singh N.D."/>
            <person name="Abad J.P."/>
            <person name="Abt D.N."/>
            <person name="Adryan B."/>
            <person name="Aguade M."/>
            <person name="Akashi H."/>
            <person name="Anderson W.W."/>
            <person name="Aquadro C.F."/>
            <person name="Ardell D.H."/>
            <person name="Arguello R."/>
            <person name="Artieri C.G."/>
            <person name="Barbash D.A."/>
            <person name="Barker D."/>
            <person name="Barsanti P."/>
            <person name="Batterham P."/>
            <person name="Batzoglou S."/>
            <person name="Begun D."/>
            <person name="Bhutkar A."/>
            <person name="Blanco E."/>
            <person name="Bosak S.A."/>
            <person name="Bradley R.K."/>
            <person name="Brand A.D."/>
            <person name="Brent M.R."/>
            <person name="Brooks A.N."/>
            <person name="Brown R.H."/>
            <person name="Butlin R.K."/>
            <person name="Caggese C."/>
            <person name="Calvi B.R."/>
            <person name="Bernardo de Carvalho A."/>
            <person name="Caspi A."/>
            <person name="Castrezana S."/>
            <person name="Celniker S.E."/>
            <person name="Chang J.L."/>
            <person name="Chapple C."/>
            <person name="Chatterji S."/>
            <person name="Chinwalla A."/>
            <person name="Civetta A."/>
            <person name="Clifton S.W."/>
            <person name="Comeron J.M."/>
            <person name="Costello J.C."/>
            <person name="Coyne J.A."/>
            <person name="Daub J."/>
            <person name="David R.G."/>
            <person name="Delcher A.L."/>
            <person name="Delehaunty K."/>
            <person name="Do C.B."/>
            <person name="Ebling H."/>
            <person name="Edwards K."/>
            <person name="Eickbush T."/>
            <person name="Evans J.D."/>
            <person name="Filipski A."/>
            <person name="Findeiss S."/>
            <person name="Freyhult E."/>
            <person name="Fulton L."/>
            <person name="Fulton R."/>
            <person name="Garcia A.C."/>
            <person name="Gardiner A."/>
            <person name="Garfield D.A."/>
            <person name="Garvin B.E."/>
            <person name="Gibson G."/>
            <person name="Gilbert D."/>
            <person name="Gnerre S."/>
            <person name="Godfrey J."/>
            <person name="Good R."/>
            <person name="Gotea V."/>
            <person name="Gravely B."/>
            <person name="Greenberg A.J."/>
            <person name="Griffiths-Jones S."/>
            <person name="Gross S."/>
            <person name="Guigo R."/>
            <person name="Gustafson E.A."/>
            <person name="Haerty W."/>
            <person name="Hahn M.W."/>
            <person name="Halligan D.L."/>
            <person name="Halpern A.L."/>
            <person name="Halter G.M."/>
            <person name="Han M.V."/>
            <person name="Heger A."/>
            <person name="Hillier L."/>
            <person name="Hinrichs A.S."/>
            <person name="Holmes I."/>
            <person name="Hoskins R.A."/>
            <person name="Hubisz M.J."/>
            <person name="Hultmark D."/>
            <person name="Huntley M.A."/>
            <person name="Jaffe D.B."/>
            <person name="Jagadeeshan S."/>
            <person name="Jeck W.R."/>
            <person name="Johnson J."/>
            <person name="Jones C.D."/>
            <person name="Jordan W.C."/>
            <person name="Karpen G.H."/>
            <person name="Kataoka E."/>
            <person name="Keightley P.D."/>
            <person name="Kheradpour P."/>
            <person name="Kirkness E.F."/>
            <person name="Koerich L.B."/>
            <person name="Kristiansen K."/>
            <person name="Kudrna D."/>
            <person name="Kulathinal R.J."/>
            <person name="Kumar S."/>
            <person name="Kwok R."/>
            <person name="Lander E."/>
            <person name="Langley C.H."/>
            <person name="Lapoint R."/>
            <person name="Lazzaro B.P."/>
            <person name="Lee S.J."/>
            <person name="Levesque L."/>
            <person name="Li R."/>
            <person name="Lin C.F."/>
            <person name="Lin M.F."/>
            <person name="Lindblad-Toh K."/>
            <person name="Llopart A."/>
            <person name="Long M."/>
            <person name="Low L."/>
            <person name="Lozovsky E."/>
            <person name="Lu J."/>
            <person name="Luo M."/>
            <person name="Machado C.A."/>
            <person name="Makalowski W."/>
            <person name="Marzo M."/>
            <person name="Matsuda M."/>
            <person name="Matzkin L."/>
            <person name="McAllister B."/>
            <person name="McBride C.S."/>
            <person name="McKernan B."/>
            <person name="McKernan K."/>
            <person name="Mendez-Lago M."/>
            <person name="Minx P."/>
            <person name="Mollenhauer M.U."/>
            <person name="Montooth K."/>
            <person name="Mount S.M."/>
            <person name="Mu X."/>
            <person name="Myers E."/>
            <person name="Negre B."/>
            <person name="Newfeld S."/>
            <person name="Nielsen R."/>
            <person name="Noor M.A."/>
            <person name="O'Grady P."/>
            <person name="Pachter L."/>
            <person name="Papaceit M."/>
            <person name="Parisi M.J."/>
            <person name="Parisi M."/>
            <person name="Parts L."/>
            <person name="Pedersen J.S."/>
            <person name="Pesole G."/>
            <person name="Phillippy A.M."/>
            <person name="Ponting C.P."/>
            <person name="Pop M."/>
            <person name="Porcelli D."/>
            <person name="Powell J.R."/>
            <person name="Prohaska S."/>
            <person name="Pruitt K."/>
            <person name="Puig M."/>
            <person name="Quesneville H."/>
            <person name="Ram K.R."/>
            <person name="Rand D."/>
            <person name="Rasmussen M.D."/>
            <person name="Reed L.K."/>
            <person name="Reenan R."/>
            <person name="Reily A."/>
            <person name="Remington K.A."/>
            <person name="Rieger T.T."/>
            <person name="Ritchie M.G."/>
            <person name="Robin C."/>
            <person name="Rogers Y.H."/>
            <person name="Rohde C."/>
            <person name="Rozas J."/>
            <person name="Rubenfield M.J."/>
            <person name="Ruiz A."/>
            <person name="Russo S."/>
            <person name="Salzberg S.L."/>
            <person name="Sanchez-Gracia A."/>
            <person name="Saranga D.J."/>
            <person name="Sato H."/>
            <person name="Schaeffer S.W."/>
            <person name="Schatz M.C."/>
            <person name="Schlenke T."/>
            <person name="Schwartz R."/>
            <person name="Segarra C."/>
            <person name="Singh R.S."/>
            <person name="Sirot L."/>
            <person name="Sirota M."/>
            <person name="Sisneros N.B."/>
            <person name="Smith C.D."/>
            <person name="Smith T.F."/>
            <person name="Spieth J."/>
            <person name="Stage D.E."/>
            <person name="Stark A."/>
            <person name="Stephan W."/>
            <person name="Strausberg R.L."/>
            <person name="Strempel S."/>
            <person name="Sturgill D."/>
            <person name="Sutton G."/>
            <person name="Sutton G.G."/>
            <person name="Tao W."/>
            <person name="Teichmann S."/>
            <person name="Tobari Y.N."/>
            <person name="Tomimura Y."/>
            <person name="Tsolas J.M."/>
            <person name="Valente V.L."/>
            <person name="Venter E."/>
            <person name="Venter J.C."/>
            <person name="Vicario S."/>
            <person name="Vieira F.G."/>
            <person name="Vilella A.J."/>
            <person name="Villasante A."/>
            <person name="Walenz B."/>
            <person name="Wang J."/>
            <person name="Wasserman M."/>
            <person name="Watts T."/>
            <person name="Wilson D."/>
            <person name="Wilson R.K."/>
            <person name="Wing R.A."/>
            <person name="Wolfner M.F."/>
            <person name="Wong A."/>
            <person name="Wong G.K."/>
            <person name="Wu C.I."/>
            <person name="Wu G."/>
            <person name="Yamamoto D."/>
            <person name="Yang H.P."/>
            <person name="Yang S.P."/>
            <person name="Yorke J.A."/>
            <person name="Yoshida K."/>
            <person name="Zdobnov E."/>
            <person name="Zhang P."/>
            <person name="Zhang Y."/>
            <person name="Zimin A.V."/>
            <person name="Baldwin J."/>
            <person name="Abdouelleil A."/>
            <person name="Abdulkadir J."/>
            <person name="Abebe A."/>
            <person name="Abera B."/>
            <person name="Abreu J."/>
            <person name="Acer S.C."/>
            <person name="Aftuck L."/>
            <person name="Alexander A."/>
            <person name="An P."/>
            <person name="Anderson E."/>
            <person name="Anderson S."/>
            <person name="Arachi H."/>
            <person name="Azer M."/>
            <person name="Bachantsang P."/>
            <person name="Barry A."/>
            <person name="Bayul T."/>
            <person name="Berlin A."/>
            <person name="Bessette D."/>
            <person name="Bloom T."/>
            <person name="Blye J."/>
            <person name="Boguslavskiy L."/>
            <person name="Bonnet C."/>
            <person name="Boukhgalter B."/>
            <person name="Bourzgui I."/>
            <person name="Brown A."/>
            <person name="Cahill P."/>
            <person name="Channer S."/>
            <person name="Cheshatsang Y."/>
            <person name="Chuda L."/>
            <person name="Citroen M."/>
            <person name="Collymore A."/>
            <person name="Cooke P."/>
            <person name="Costello M."/>
            <person name="D'Aco K."/>
            <person name="Daza R."/>
            <person name="De Haan G."/>
            <person name="DeGray S."/>
            <person name="DeMaso C."/>
            <person name="Dhargay N."/>
            <person name="Dooley K."/>
            <person name="Dooley E."/>
            <person name="Doricent M."/>
            <person name="Dorje P."/>
            <person name="Dorjee K."/>
            <person name="Dupes A."/>
            <person name="Elong R."/>
            <person name="Falk J."/>
            <person name="Farina A."/>
            <person name="Faro S."/>
            <person name="Ferguson D."/>
            <person name="Fisher S."/>
            <person name="Foley C.D."/>
            <person name="Franke A."/>
            <person name="Friedrich D."/>
            <person name="Gadbois L."/>
            <person name="Gearin G."/>
            <person name="Gearin C.R."/>
            <person name="Giannoukos G."/>
            <person name="Goode T."/>
            <person name="Graham J."/>
            <person name="Grandbois E."/>
            <person name="Grewal S."/>
            <person name="Gyaltsen K."/>
            <person name="Hafez N."/>
            <person name="Hagos B."/>
            <person name="Hall J."/>
            <person name="Henson C."/>
            <person name="Hollinger A."/>
            <person name="Honan T."/>
            <person name="Huard M.D."/>
            <person name="Hughes L."/>
            <person name="Hurhula B."/>
            <person name="Husby M.E."/>
            <person name="Kamat A."/>
            <person name="Kanga B."/>
            <person name="Kashin S."/>
            <person name="Khazanovich D."/>
            <person name="Kisner P."/>
            <person name="Lance K."/>
            <person name="Lara M."/>
            <person name="Lee W."/>
            <person name="Lennon N."/>
            <person name="Letendre F."/>
            <person name="LeVine R."/>
            <person name="Lipovsky A."/>
            <person name="Liu X."/>
            <person name="Liu J."/>
            <person name="Liu S."/>
            <person name="Lokyitsang T."/>
            <person name="Lokyitsang Y."/>
            <person name="Lubonja R."/>
            <person name="Lui A."/>
            <person name="MacDonald P."/>
            <person name="Magnisalis V."/>
            <person name="Maru K."/>
            <person name="Matthews C."/>
            <person name="McCusker W."/>
            <person name="McDonough S."/>
            <person name="Mehta T."/>
            <person name="Meldrim J."/>
            <person name="Meneus L."/>
            <person name="Mihai O."/>
            <person name="Mihalev A."/>
            <person name="Mihova T."/>
            <person name="Mittelman R."/>
            <person name="Mlenga V."/>
            <person name="Montmayeur A."/>
            <person name="Mulrain L."/>
            <person name="Navidi A."/>
            <person name="Naylor J."/>
            <person name="Negash T."/>
            <person name="Nguyen T."/>
            <person name="Nguyen N."/>
            <person name="Nicol R."/>
            <person name="Norbu C."/>
            <person name="Norbu N."/>
            <person name="Novod N."/>
            <person name="O'Neill B."/>
            <person name="Osman S."/>
            <person name="Markiewicz E."/>
            <person name="Oyono O.L."/>
            <person name="Patti C."/>
            <person name="Phunkhang P."/>
            <person name="Pierre F."/>
            <person name="Priest M."/>
            <person name="Raghuraman S."/>
            <person name="Rege F."/>
            <person name="Reyes R."/>
            <person name="Rise C."/>
            <person name="Rogov P."/>
            <person name="Ross K."/>
            <person name="Ryan E."/>
            <person name="Settipalli S."/>
            <person name="Shea T."/>
            <person name="Sherpa N."/>
            <person name="Shi L."/>
            <person name="Shih D."/>
            <person name="Sparrow T."/>
            <person name="Spaulding J."/>
            <person name="Stalker J."/>
            <person name="Stange-Thomann N."/>
            <person name="Stavropoulos S."/>
            <person name="Stone C."/>
            <person name="Strader C."/>
            <person name="Tesfaye S."/>
            <person name="Thomson T."/>
            <person name="Thoulutsang Y."/>
            <person name="Thoulutsang D."/>
            <person name="Topham K."/>
            <person name="Topping I."/>
            <person name="Tsamla T."/>
            <person name="Vassiliev H."/>
            <person name="Vo A."/>
            <person name="Wangchuk T."/>
            <person name="Wangdi T."/>
            <person name="Weiand M."/>
            <person name="Wilkinson J."/>
            <person name="Wilson A."/>
            <person name="Yadav S."/>
            <person name="Young G."/>
            <person name="Yu Q."/>
            <person name="Zembek L."/>
            <person name="Zhong D."/>
            <person name="Zimmer A."/>
            <person name="Zwirko Z."/>
            <person name="Jaffe D.B."/>
            <person name="Alvarez P."/>
            <person name="Brockman W."/>
            <person name="Butler J."/>
            <person name="Chin C."/>
            <person name="Gnerre S."/>
            <person name="Grabherr M."/>
            <person name="Kleber M."/>
            <person name="Mauceli E."/>
            <person name="MacCallum I."/>
        </authorList>
    </citation>
    <scope>NUCLEOTIDE SEQUENCE [LARGE SCALE GENOMIC DNA]</scope>
    <source>
        <strain evidence="3">Tucson 14030-0811.24</strain>
    </source>
</reference>
<dbReference type="FunFam" id="2.60.40.10:FF:000437">
    <property type="entry name" value="Beat-IIIc, isoform A"/>
    <property type="match status" value="1"/>
</dbReference>
<dbReference type="Gene3D" id="2.60.40.10">
    <property type="entry name" value="Immunoglobulins"/>
    <property type="match status" value="1"/>
</dbReference>
<accession>B4N9S5</accession>
<dbReference type="KEGG" id="dwi:6646931"/>
<name>B4N9S5_DROWI</name>
<keyword evidence="1" id="KW-0472">Membrane</keyword>
<evidence type="ECO:0000256" key="1">
    <source>
        <dbReference type="SAM" id="Phobius"/>
    </source>
</evidence>
<keyword evidence="3" id="KW-1185">Reference proteome</keyword>
<dbReference type="AlphaFoldDB" id="B4N9S5"/>
<dbReference type="PANTHER" id="PTHR21261:SF6">
    <property type="entry name" value="BEATEN PATH IIA-RELATED"/>
    <property type="match status" value="1"/>
</dbReference>
<keyword evidence="1" id="KW-1133">Transmembrane helix</keyword>
<evidence type="ECO:0000313" key="3">
    <source>
        <dbReference type="Proteomes" id="UP000007798"/>
    </source>
</evidence>
<evidence type="ECO:0000313" key="2">
    <source>
        <dbReference type="EMBL" id="EDW80640.1"/>
    </source>
</evidence>
<dbReference type="PANTHER" id="PTHR21261">
    <property type="entry name" value="BEAT PROTEIN"/>
    <property type="match status" value="1"/>
</dbReference>
<dbReference type="GO" id="GO:0004895">
    <property type="term" value="F:cell adhesion receptor activity"/>
    <property type="evidence" value="ECO:0007669"/>
    <property type="project" value="EnsemblMetazoa"/>
</dbReference>
<keyword evidence="1" id="KW-0812">Transmembrane</keyword>
<dbReference type="PhylomeDB" id="B4N9S5"/>
<dbReference type="HOGENOM" id="CLU_046048_5_0_1"/>
<feature type="transmembrane region" description="Helical" evidence="1">
    <location>
        <begin position="90"/>
        <end position="112"/>
    </location>
</feature>
<dbReference type="OMA" id="CRCGQRL"/>
<dbReference type="SUPFAM" id="SSF48726">
    <property type="entry name" value="Immunoglobulin"/>
    <property type="match status" value="1"/>
</dbReference>
<organism evidence="2 3">
    <name type="scientific">Drosophila willistoni</name>
    <name type="common">Fruit fly</name>
    <dbReference type="NCBI Taxonomy" id="7260"/>
    <lineage>
        <taxon>Eukaryota</taxon>
        <taxon>Metazoa</taxon>
        <taxon>Ecdysozoa</taxon>
        <taxon>Arthropoda</taxon>
        <taxon>Hexapoda</taxon>
        <taxon>Insecta</taxon>
        <taxon>Pterygota</taxon>
        <taxon>Neoptera</taxon>
        <taxon>Endopterygota</taxon>
        <taxon>Diptera</taxon>
        <taxon>Brachycera</taxon>
        <taxon>Muscomorpha</taxon>
        <taxon>Ephydroidea</taxon>
        <taxon>Drosophilidae</taxon>
        <taxon>Drosophila</taxon>
        <taxon>Sophophora</taxon>
    </lineage>
</organism>
<proteinExistence type="predicted"/>
<protein>
    <recommendedName>
        <fullName evidence="4">Ig-like domain-containing protein</fullName>
    </recommendedName>
</protein>
<sequence length="403" mass="44170">MQNHHASGNNMLPSTDTAATLTTTTTTMTRLATNMGTLSTKAAAMRRCRGIPVSTVSTTPTLRGITSIPARIHRSNSSSSSILPFQMPHLLLLVLMLLLLLCVLCDAAQGTLRDVNLLVQPPAVRRGQSVALHCNYQLEGAPLYSIKFYRGQMEFYRFTPGEYPNTKVFQYPGIRVDEGSSNATLVYIRNVTFGLSGQFSCEVTADAPLYSTSMAYAQMQVVEFPEKRPQLFTEQTRYEPGDVLRANCSTLPSRPKAELRFTINNVPVYTEATQYIRTTDNLIASRLSLKLQLQAVHFVAGINANIQTSNALGIGSGKGTAVSGGGALLLRCTAQIGDLYQEYKEIELGTPQKDPVPARVTLSSGTGLQNFLETFFYTSTADQRSYQPLGLLSIILMQILKIF</sequence>
<dbReference type="FunCoup" id="B4N9S5">
    <property type="interactions" value="17"/>
</dbReference>
<dbReference type="GO" id="GO:0007416">
    <property type="term" value="P:synapse assembly"/>
    <property type="evidence" value="ECO:0007669"/>
    <property type="project" value="EnsemblMetazoa"/>
</dbReference>
<dbReference type="GO" id="GO:0045211">
    <property type="term" value="C:postsynaptic membrane"/>
    <property type="evidence" value="ECO:0007669"/>
    <property type="project" value="EnsemblMetazoa"/>
</dbReference>
<gene>
    <name evidence="2" type="primary">Dwil\GK11458</name>
    <name evidence="2" type="ORF">Dwil_GK11458</name>
</gene>
<dbReference type="EMBL" id="CH964232">
    <property type="protein sequence ID" value="EDW80640.1"/>
    <property type="molecule type" value="Genomic_DNA"/>
</dbReference>
<dbReference type="OrthoDB" id="196393at2759"/>
<dbReference type="STRING" id="7260.B4N9S5"/>